<feature type="coiled-coil region" evidence="1">
    <location>
        <begin position="9"/>
        <end position="43"/>
    </location>
</feature>
<dbReference type="EMBL" id="WMFC01000009">
    <property type="protein sequence ID" value="MYL67785.1"/>
    <property type="molecule type" value="Genomic_DNA"/>
</dbReference>
<evidence type="ECO:0000256" key="1">
    <source>
        <dbReference type="SAM" id="Coils"/>
    </source>
</evidence>
<reference evidence="3 4" key="1">
    <citation type="submission" date="2019-11" db="EMBL/GenBank/DDBJ databases">
        <title>Genome sequences of 17 halophilic strains isolated from different environments.</title>
        <authorList>
            <person name="Furrow R.E."/>
        </authorList>
    </citation>
    <scope>NUCLEOTIDE SEQUENCE [LARGE SCALE GENOMIC DNA]</scope>
    <source>
        <strain evidence="3 4">22502_06_Cabo</strain>
    </source>
</reference>
<sequence>MLTTQTITIEDARAELSEGVDAIDEALDELDSDTDEADALRGRRGTLTYWRNGLDWQTSEGEWTADTELTIGAMTAGEEAMMHREVPDQVGDDEFRLWFVAATVEAGPFVEDELSDTFANVVDLHPAVVKWVEAKANSLGTASDEGNRSSKSSPATDSEATSAPAPDSTT</sequence>
<dbReference type="RefSeq" id="WP_159358506.1">
    <property type="nucleotide sequence ID" value="NZ_WMFC01000009.1"/>
</dbReference>
<comment type="caution">
    <text evidence="3">The sequence shown here is derived from an EMBL/GenBank/DDBJ whole genome shotgun (WGS) entry which is preliminary data.</text>
</comment>
<organism evidence="3 4">
    <name type="scientific">Halorubrum distributum</name>
    <dbReference type="NCBI Taxonomy" id="29283"/>
    <lineage>
        <taxon>Archaea</taxon>
        <taxon>Methanobacteriati</taxon>
        <taxon>Methanobacteriota</taxon>
        <taxon>Stenosarchaea group</taxon>
        <taxon>Halobacteria</taxon>
        <taxon>Halobacteriales</taxon>
        <taxon>Haloferacaceae</taxon>
        <taxon>Halorubrum</taxon>
        <taxon>Halorubrum distributum group</taxon>
    </lineage>
</organism>
<feature type="compositionally biased region" description="Polar residues" evidence="2">
    <location>
        <begin position="149"/>
        <end position="170"/>
    </location>
</feature>
<evidence type="ECO:0000256" key="2">
    <source>
        <dbReference type="SAM" id="MobiDB-lite"/>
    </source>
</evidence>
<proteinExistence type="predicted"/>
<dbReference type="AlphaFoldDB" id="A0A6B1IX09"/>
<accession>A0A6B1IX09</accession>
<name>A0A6B1IX09_9EURY</name>
<dbReference type="Proteomes" id="UP000452321">
    <property type="component" value="Unassembled WGS sequence"/>
</dbReference>
<evidence type="ECO:0000313" key="4">
    <source>
        <dbReference type="Proteomes" id="UP000452321"/>
    </source>
</evidence>
<gene>
    <name evidence="3" type="ORF">GLW30_08575</name>
</gene>
<feature type="region of interest" description="Disordered" evidence="2">
    <location>
        <begin position="137"/>
        <end position="170"/>
    </location>
</feature>
<keyword evidence="1" id="KW-0175">Coiled coil</keyword>
<evidence type="ECO:0000313" key="3">
    <source>
        <dbReference type="EMBL" id="MYL67785.1"/>
    </source>
</evidence>
<protein>
    <submittedName>
        <fullName evidence="3">Uncharacterized protein</fullName>
    </submittedName>
</protein>